<dbReference type="PANTHER" id="PTHR34138:SF1">
    <property type="entry name" value="CELL SHAPE-DETERMINING PROTEIN MREC"/>
    <property type="match status" value="1"/>
</dbReference>
<dbReference type="InterPro" id="IPR007221">
    <property type="entry name" value="MreC"/>
</dbReference>
<protein>
    <recommendedName>
        <fullName evidence="2 5">Cell shape-determining protein MreC</fullName>
    </recommendedName>
    <alternativeName>
        <fullName evidence="4 5">Cell shape protein MreC</fullName>
    </alternativeName>
</protein>
<dbReference type="NCBIfam" id="TIGR00219">
    <property type="entry name" value="mreC"/>
    <property type="match status" value="1"/>
</dbReference>
<proteinExistence type="inferred from homology"/>
<comment type="similarity">
    <text evidence="1 5">Belongs to the MreC family.</text>
</comment>
<evidence type="ECO:0000313" key="8">
    <source>
        <dbReference type="Proteomes" id="UP001139263"/>
    </source>
</evidence>
<gene>
    <name evidence="7" type="primary">mreC</name>
    <name evidence="7" type="ORF">MM817_01456</name>
</gene>
<reference evidence="7" key="1">
    <citation type="submission" date="2022-03" db="EMBL/GenBank/DDBJ databases">
        <title>Draft Genome Sequence of Firmicute Strain S0AB, a Heterotrophic Iron/Sulfur-Oxidizing Extreme Acidophile.</title>
        <authorList>
            <person name="Vergara E."/>
            <person name="Pakostova E."/>
            <person name="Johnson D.B."/>
            <person name="Holmes D.S."/>
        </authorList>
    </citation>
    <scope>NUCLEOTIDE SEQUENCE</scope>
    <source>
        <strain evidence="7">S0AB</strain>
    </source>
</reference>
<sequence length="286" mass="30888">MGKFFSGGRLFGLLALIILLVVVAGVSLRSRSTQLALPEKWIHDTESVVSGWVYEPVFQVDTFFSHLRDLQALYEENAQLQTLVNQDQGLRTEVYLEKQQNQILKQMLQYKGKSPQFQLIAGDVTARSPISWNDELTISVGEKAGVSRNYPVINQSGQLIGRVVAVAEYSSTVELITSSTTSDGVSAAIVIPGSPAYGVIQGSRAHVGFLTMQFISQLASGLKVGNQVVTSGLSDIYPKGIVIGNITQFESDGTGITRSAVVKPAANLNALDYVFVIAPQPGQVLQ</sequence>
<accession>A0A9X1V7W8</accession>
<dbReference type="Gene3D" id="2.40.10.340">
    <property type="entry name" value="Rod shape-determining protein MreC, domain 1"/>
    <property type="match status" value="1"/>
</dbReference>
<feature type="domain" description="Rod shape-determining protein MreC beta-barrel core" evidence="6">
    <location>
        <begin position="124"/>
        <end position="277"/>
    </location>
</feature>
<dbReference type="InterPro" id="IPR042175">
    <property type="entry name" value="Cell/Rod_MreC_2"/>
</dbReference>
<evidence type="ECO:0000256" key="4">
    <source>
        <dbReference type="ARBA" id="ARBA00032089"/>
    </source>
</evidence>
<dbReference type="EMBL" id="JALBUF010000003">
    <property type="protein sequence ID" value="MCI0183186.1"/>
    <property type="molecule type" value="Genomic_DNA"/>
</dbReference>
<keyword evidence="8" id="KW-1185">Reference proteome</keyword>
<evidence type="ECO:0000256" key="5">
    <source>
        <dbReference type="PIRNR" id="PIRNR038471"/>
    </source>
</evidence>
<evidence type="ECO:0000256" key="2">
    <source>
        <dbReference type="ARBA" id="ARBA00013855"/>
    </source>
</evidence>
<dbReference type="Proteomes" id="UP001139263">
    <property type="component" value="Unassembled WGS sequence"/>
</dbReference>
<dbReference type="InterPro" id="IPR042177">
    <property type="entry name" value="Cell/Rod_1"/>
</dbReference>
<evidence type="ECO:0000256" key="1">
    <source>
        <dbReference type="ARBA" id="ARBA00009369"/>
    </source>
</evidence>
<dbReference type="PIRSF" id="PIRSF038471">
    <property type="entry name" value="MreC"/>
    <property type="match status" value="1"/>
</dbReference>
<dbReference type="AlphaFoldDB" id="A0A9X1V7W8"/>
<dbReference type="GO" id="GO:0005886">
    <property type="term" value="C:plasma membrane"/>
    <property type="evidence" value="ECO:0007669"/>
    <property type="project" value="TreeGrafter"/>
</dbReference>
<organism evidence="7 8">
    <name type="scientific">Sulfoacidibacillus ferrooxidans</name>
    <dbReference type="NCBI Taxonomy" id="2005001"/>
    <lineage>
        <taxon>Bacteria</taxon>
        <taxon>Bacillati</taxon>
        <taxon>Bacillota</taxon>
        <taxon>Bacilli</taxon>
        <taxon>Bacillales</taxon>
        <taxon>Alicyclobacillaceae</taxon>
        <taxon>Sulfoacidibacillus</taxon>
    </lineage>
</organism>
<comment type="caution">
    <text evidence="7">The sequence shown here is derived from an EMBL/GenBank/DDBJ whole genome shotgun (WGS) entry which is preliminary data.</text>
</comment>
<dbReference type="GO" id="GO:0008360">
    <property type="term" value="P:regulation of cell shape"/>
    <property type="evidence" value="ECO:0007669"/>
    <property type="project" value="UniProtKB-KW"/>
</dbReference>
<keyword evidence="3 5" id="KW-0133">Cell shape</keyword>
<dbReference type="Pfam" id="PF04085">
    <property type="entry name" value="MreC"/>
    <property type="match status" value="1"/>
</dbReference>
<name>A0A9X1V7W8_9BACL</name>
<dbReference type="Gene3D" id="2.40.10.350">
    <property type="entry name" value="Rod shape-determining protein MreC, domain 2"/>
    <property type="match status" value="1"/>
</dbReference>
<dbReference type="RefSeq" id="WP_241713106.1">
    <property type="nucleotide sequence ID" value="NZ_JALBUF010000003.1"/>
</dbReference>
<evidence type="ECO:0000259" key="6">
    <source>
        <dbReference type="Pfam" id="PF04085"/>
    </source>
</evidence>
<comment type="function">
    <text evidence="5">Involved in formation and maintenance of cell shape.</text>
</comment>
<dbReference type="PANTHER" id="PTHR34138">
    <property type="entry name" value="CELL SHAPE-DETERMINING PROTEIN MREC"/>
    <property type="match status" value="1"/>
</dbReference>
<evidence type="ECO:0000256" key="3">
    <source>
        <dbReference type="ARBA" id="ARBA00022960"/>
    </source>
</evidence>
<dbReference type="InterPro" id="IPR055342">
    <property type="entry name" value="MreC_beta-barrel_core"/>
</dbReference>
<evidence type="ECO:0000313" key="7">
    <source>
        <dbReference type="EMBL" id="MCI0183186.1"/>
    </source>
</evidence>